<dbReference type="PANTHER" id="PTHR11240:SF46">
    <property type="entry name" value="INTRACELLULAR RIBONUCLEASE LX-LIKE"/>
    <property type="match status" value="1"/>
</dbReference>
<dbReference type="GO" id="GO:0005576">
    <property type="term" value="C:extracellular region"/>
    <property type="evidence" value="ECO:0007669"/>
    <property type="project" value="TreeGrafter"/>
</dbReference>
<dbReference type="GO" id="GO:0006401">
    <property type="term" value="P:RNA catabolic process"/>
    <property type="evidence" value="ECO:0007669"/>
    <property type="project" value="TreeGrafter"/>
</dbReference>
<reference evidence="6" key="1">
    <citation type="submission" date="2023-05" db="EMBL/GenBank/DDBJ databases">
        <title>Genome and transcriptome analyses reveal genes involved in the formation of fine ridges on petal epidermal cells in Hibiscus trionum.</title>
        <authorList>
            <person name="Koshimizu S."/>
            <person name="Masuda S."/>
            <person name="Ishii T."/>
            <person name="Shirasu K."/>
            <person name="Hoshino A."/>
            <person name="Arita M."/>
        </authorList>
    </citation>
    <scope>NUCLEOTIDE SEQUENCE</scope>
    <source>
        <strain evidence="6">Hamamatsu line</strain>
    </source>
</reference>
<evidence type="ECO:0000256" key="2">
    <source>
        <dbReference type="ARBA" id="ARBA00022722"/>
    </source>
</evidence>
<evidence type="ECO:0000256" key="4">
    <source>
        <dbReference type="RuleBase" id="RU004328"/>
    </source>
</evidence>
<feature type="signal peptide" evidence="5">
    <location>
        <begin position="1"/>
        <end position="23"/>
    </location>
</feature>
<proteinExistence type="inferred from homology"/>
<comment type="caution">
    <text evidence="6">The sequence shown here is derived from an EMBL/GenBank/DDBJ whole genome shotgun (WGS) entry which is preliminary data.</text>
</comment>
<evidence type="ECO:0000313" key="7">
    <source>
        <dbReference type="Proteomes" id="UP001165190"/>
    </source>
</evidence>
<comment type="similarity">
    <text evidence="1 4">Belongs to the RNase T2 family.</text>
</comment>
<dbReference type="InterPro" id="IPR018188">
    <property type="entry name" value="RNase_T2_His_AS_1"/>
</dbReference>
<dbReference type="Proteomes" id="UP001165190">
    <property type="component" value="Unassembled WGS sequence"/>
</dbReference>
<dbReference type="Pfam" id="PF00445">
    <property type="entry name" value="Ribonuclease_T2"/>
    <property type="match status" value="1"/>
</dbReference>
<dbReference type="EMBL" id="BSYR01000069">
    <property type="protein sequence ID" value="GMJ14377.1"/>
    <property type="molecule type" value="Genomic_DNA"/>
</dbReference>
<dbReference type="PROSITE" id="PS00530">
    <property type="entry name" value="RNASE_T2_1"/>
    <property type="match status" value="1"/>
</dbReference>
<evidence type="ECO:0000256" key="3">
    <source>
        <dbReference type="ARBA" id="ARBA00023239"/>
    </source>
</evidence>
<keyword evidence="2" id="KW-0540">Nuclease</keyword>
<evidence type="ECO:0000313" key="6">
    <source>
        <dbReference type="EMBL" id="GMJ14377.1"/>
    </source>
</evidence>
<keyword evidence="5" id="KW-0732">Signal</keyword>
<dbReference type="OrthoDB" id="1884050at2759"/>
<dbReference type="CDD" id="cd00374">
    <property type="entry name" value="RNase_T2"/>
    <property type="match status" value="1"/>
</dbReference>
<organism evidence="6 7">
    <name type="scientific">Hibiscus trionum</name>
    <name type="common">Flower of an hour</name>
    <dbReference type="NCBI Taxonomy" id="183268"/>
    <lineage>
        <taxon>Eukaryota</taxon>
        <taxon>Viridiplantae</taxon>
        <taxon>Streptophyta</taxon>
        <taxon>Embryophyta</taxon>
        <taxon>Tracheophyta</taxon>
        <taxon>Spermatophyta</taxon>
        <taxon>Magnoliopsida</taxon>
        <taxon>eudicotyledons</taxon>
        <taxon>Gunneridae</taxon>
        <taxon>Pentapetalae</taxon>
        <taxon>rosids</taxon>
        <taxon>malvids</taxon>
        <taxon>Malvales</taxon>
        <taxon>Malvaceae</taxon>
        <taxon>Malvoideae</taxon>
        <taxon>Hibiscus</taxon>
    </lineage>
</organism>
<protein>
    <submittedName>
        <fullName evidence="6">RIBONUCLEASE 1, ribonuclease 1</fullName>
    </submittedName>
</protein>
<dbReference type="PANTHER" id="PTHR11240">
    <property type="entry name" value="RIBONUCLEASE T2"/>
    <property type="match status" value="1"/>
</dbReference>
<accession>A0A9W7JFK9</accession>
<dbReference type="InterPro" id="IPR036430">
    <property type="entry name" value="RNase_T2-like_sf"/>
</dbReference>
<dbReference type="GO" id="GO:0003723">
    <property type="term" value="F:RNA binding"/>
    <property type="evidence" value="ECO:0007669"/>
    <property type="project" value="InterPro"/>
</dbReference>
<keyword evidence="2" id="KW-0378">Hydrolase</keyword>
<dbReference type="GO" id="GO:0033897">
    <property type="term" value="F:ribonuclease T2 activity"/>
    <property type="evidence" value="ECO:0007669"/>
    <property type="project" value="InterPro"/>
</dbReference>
<evidence type="ECO:0000256" key="5">
    <source>
        <dbReference type="SAM" id="SignalP"/>
    </source>
</evidence>
<feature type="chain" id="PRO_5040739755" evidence="5">
    <location>
        <begin position="24"/>
        <end position="232"/>
    </location>
</feature>
<dbReference type="AlphaFoldDB" id="A0A9W7JFK9"/>
<name>A0A9W7JFK9_HIBTR</name>
<evidence type="ECO:0000256" key="1">
    <source>
        <dbReference type="ARBA" id="ARBA00007469"/>
    </source>
</evidence>
<keyword evidence="3" id="KW-0456">Lyase</keyword>
<keyword evidence="7" id="KW-1185">Reference proteome</keyword>
<dbReference type="Gene3D" id="3.90.730.10">
    <property type="entry name" value="Ribonuclease T2-like"/>
    <property type="match status" value="1"/>
</dbReference>
<gene>
    <name evidence="6" type="ORF">HRI_005106900</name>
</gene>
<sequence>MVMKLLLLAFAAAVVWSSALVSAQPNFQFYKLSLQWPNSICLQAQCITPVPNLFTIHGLWPTFGNDAPVLPYHPHNNRCFNNPRSPAQAMAAVAPIVAGLNAKWPTLQMPGHNPTFWQIEWRRHGMCSDYGANPLNYFTVALNLANNNAYDPFTAMGVQPSNTPHRVGTLLANVRAHLGVDPQIACWWIGNQRYLAEFRLCFARATPPVQLQNCPNTLDRACTNPNQYVLIP</sequence>
<dbReference type="SUPFAM" id="SSF55895">
    <property type="entry name" value="Ribonuclease Rh-like"/>
    <property type="match status" value="1"/>
</dbReference>
<dbReference type="InterPro" id="IPR001568">
    <property type="entry name" value="RNase_T2-like"/>
</dbReference>